<evidence type="ECO:0000256" key="3">
    <source>
        <dbReference type="ARBA" id="ARBA00023015"/>
    </source>
</evidence>
<dbReference type="EMBL" id="GEDV01007912">
    <property type="protein sequence ID" value="JAP80645.1"/>
    <property type="molecule type" value="Transcribed_RNA"/>
</dbReference>
<reference evidence="9" key="1">
    <citation type="journal article" date="2016" name="Ticks Tick Borne Dis.">
        <title>De novo assembly and annotation of the salivary gland transcriptome of Rhipicephalus appendiculatus male and female ticks during blood feeding.</title>
        <authorList>
            <person name="de Castro M.H."/>
            <person name="de Klerk D."/>
            <person name="Pienaar R."/>
            <person name="Latif A.A."/>
            <person name="Rees D.J."/>
            <person name="Mans B.J."/>
        </authorList>
    </citation>
    <scope>NUCLEOTIDE SEQUENCE</scope>
    <source>
        <tissue evidence="9">Salivary glands</tissue>
    </source>
</reference>
<dbReference type="SMART" id="SM00549">
    <property type="entry name" value="TAFH"/>
    <property type="match status" value="1"/>
</dbReference>
<dbReference type="GO" id="GO:0005669">
    <property type="term" value="C:transcription factor TFIID complex"/>
    <property type="evidence" value="ECO:0007669"/>
    <property type="project" value="InterPro"/>
</dbReference>
<dbReference type="InterPro" id="IPR009072">
    <property type="entry name" value="Histone-fold"/>
</dbReference>
<protein>
    <submittedName>
        <fullName evidence="9">Transcription initiation factor TFIID subunit 4</fullName>
    </submittedName>
</protein>
<accession>A0A131YPZ9</accession>
<organism evidence="9">
    <name type="scientific">Rhipicephalus appendiculatus</name>
    <name type="common">Brown ear tick</name>
    <dbReference type="NCBI Taxonomy" id="34631"/>
    <lineage>
        <taxon>Eukaryota</taxon>
        <taxon>Metazoa</taxon>
        <taxon>Ecdysozoa</taxon>
        <taxon>Arthropoda</taxon>
        <taxon>Chelicerata</taxon>
        <taxon>Arachnida</taxon>
        <taxon>Acari</taxon>
        <taxon>Parasitiformes</taxon>
        <taxon>Ixodida</taxon>
        <taxon>Ixodoidea</taxon>
        <taxon>Ixodidae</taxon>
        <taxon>Rhipicephalinae</taxon>
        <taxon>Rhipicephalus</taxon>
        <taxon>Rhipicephalus</taxon>
    </lineage>
</organism>
<comment type="similarity">
    <text evidence="2">Belongs to the TAF4 family.</text>
</comment>
<keyword evidence="6" id="KW-0175">Coiled coil</keyword>
<dbReference type="Gene3D" id="1.20.120.1110">
    <property type="entry name" value="TAFH/NHR1 domain"/>
    <property type="match status" value="1"/>
</dbReference>
<feature type="domain" description="TAFH" evidence="8">
    <location>
        <begin position="530"/>
        <end position="627"/>
    </location>
</feature>
<evidence type="ECO:0000256" key="7">
    <source>
        <dbReference type="SAM" id="MobiDB-lite"/>
    </source>
</evidence>
<evidence type="ECO:0000259" key="8">
    <source>
        <dbReference type="PROSITE" id="PS51119"/>
    </source>
</evidence>
<keyword evidence="9" id="KW-0648">Protein biosynthesis</keyword>
<dbReference type="Pfam" id="PF05236">
    <property type="entry name" value="TAF4"/>
    <property type="match status" value="1"/>
</dbReference>
<evidence type="ECO:0000256" key="1">
    <source>
        <dbReference type="ARBA" id="ARBA00004123"/>
    </source>
</evidence>
<evidence type="ECO:0000256" key="2">
    <source>
        <dbReference type="ARBA" id="ARBA00006178"/>
    </source>
</evidence>
<dbReference type="PANTHER" id="PTHR15138:SF14">
    <property type="entry name" value="TRANSCRIPTION INITIATION FACTOR TFIID SUBUNIT 4"/>
    <property type="match status" value="1"/>
</dbReference>
<name>A0A131YPZ9_RHIAP</name>
<feature type="compositionally biased region" description="Gly residues" evidence="7">
    <location>
        <begin position="946"/>
        <end position="955"/>
    </location>
</feature>
<dbReference type="CDD" id="cd08045">
    <property type="entry name" value="HFD_TAF4"/>
    <property type="match status" value="1"/>
</dbReference>
<keyword evidence="5" id="KW-0539">Nucleus</keyword>
<feature type="coiled-coil region" evidence="6">
    <location>
        <begin position="864"/>
        <end position="925"/>
    </location>
</feature>
<dbReference type="Gene3D" id="1.10.20.10">
    <property type="entry name" value="Histone, subunit A"/>
    <property type="match status" value="1"/>
</dbReference>
<dbReference type="GO" id="GO:0046982">
    <property type="term" value="F:protein heterodimerization activity"/>
    <property type="evidence" value="ECO:0007669"/>
    <property type="project" value="InterPro"/>
</dbReference>
<evidence type="ECO:0000256" key="6">
    <source>
        <dbReference type="SAM" id="Coils"/>
    </source>
</evidence>
<dbReference type="SUPFAM" id="SSF158553">
    <property type="entry name" value="TAFH domain-like"/>
    <property type="match status" value="1"/>
</dbReference>
<dbReference type="SUPFAM" id="SSF47113">
    <property type="entry name" value="Histone-fold"/>
    <property type="match status" value="1"/>
</dbReference>
<dbReference type="GO" id="GO:0003743">
    <property type="term" value="F:translation initiation factor activity"/>
    <property type="evidence" value="ECO:0007669"/>
    <property type="project" value="UniProtKB-KW"/>
</dbReference>
<dbReference type="AlphaFoldDB" id="A0A131YPZ9"/>
<proteinExistence type="inferred from homology"/>
<dbReference type="PROSITE" id="PS51119">
    <property type="entry name" value="TAFH"/>
    <property type="match status" value="1"/>
</dbReference>
<dbReference type="InterPro" id="IPR045144">
    <property type="entry name" value="TAF4"/>
</dbReference>
<dbReference type="GO" id="GO:0016251">
    <property type="term" value="F:RNA polymerase II general transcription initiation factor activity"/>
    <property type="evidence" value="ECO:0007669"/>
    <property type="project" value="TreeGrafter"/>
</dbReference>
<feature type="region of interest" description="Disordered" evidence="7">
    <location>
        <begin position="938"/>
        <end position="963"/>
    </location>
</feature>
<evidence type="ECO:0000256" key="5">
    <source>
        <dbReference type="ARBA" id="ARBA00023242"/>
    </source>
</evidence>
<dbReference type="GO" id="GO:0006367">
    <property type="term" value="P:transcription initiation at RNA polymerase II promoter"/>
    <property type="evidence" value="ECO:0007669"/>
    <property type="project" value="TreeGrafter"/>
</dbReference>
<sequence>MRTLFFSCNSKMASAKSLEEMLTTDVDESVVSELVGSLESQLSSSGIHAPNQELSVSSATTNHVNSVPVSDGLQRLPHDGQKHGVAAALANSCPSIVVSNFGKTIATTSHIVGVSSCASSPASSTNTVMVTLPGALPASGYINQVTGTTQQALLNTSLVRPISNSDIKIVYSPQGHFNAANLAAVNNAVIQQRGNVKIQGVPNGSTAIRSSPHTPATTPGLSAIHNLANVASQQTPLIISQPTKPRIVVDPKDPKAAFKPQILIKQEPTAAASVGQEFLRCSSPAAGVIQASKAGPQPVSVVTQVVSSPSILPPGVQIVNVNPGRPGAPGVVGQKTLAPRVVIGSPVRLAPQMLAARPGAPSVQNTITLQPGMMRGTLLVKTENGQLQVVNVAPSLPPNSSAATMSGAPTYRLQSVQNCRHQTPLVRRAPIHEHMKQNLGTQPVQQLQGRKANATPMVGTVLQQGQPSINIVPTVPSSTPIQTLGQPLAQQTVTVKVAATTTTASVTQPLTIQTTVANSQSAATTPSQMSPNTAKKKCKNFLSTLIRLASDQPEQVASNVKGLIQGLIDGTIQPEDFTNQLQKELNSSPQPCLVPFLKKSLPYLRHSLMTKELTIEGVRPPPQGAVTLPSTPTIIPNIQQVAGVARPTVPHATTQVRVMTPATGGLAAQLANTANIQGVLAQHQRLVTPRPATTVVAPGTKSLLVAKTSNLTAALSPATVGALQTKVATPVATRTPVAALKEKRTYSSLRDDDDINDVAAMGGVNLVEESQRILASNAEIVGTQIRSCKDENFLFTNPLQRRITSIAVKYGIEEIPSDVVALISHATQERLKTLVQKLGIVAEHRLENIKTDSRYEVTQDVKAQLKFLEELDRLEKKRHEEQEREILLRAAKSRSKMEDPEQLKLKQKAKEMQKAEMEEMRQREANMTALLAIGPRKKLKTENSGNAGGGLGTGSGLNNSFSKLPMRPRVKRVNLKDILFLMEQERDSIHSTLLYKSYLK</sequence>
<keyword evidence="4" id="KW-0804">Transcription</keyword>
<keyword evidence="3" id="KW-0805">Transcription regulation</keyword>
<dbReference type="PANTHER" id="PTHR15138">
    <property type="entry name" value="TRANSCRIPTION INITIATION FACTOR TFIID SUBUNIT 4"/>
    <property type="match status" value="1"/>
</dbReference>
<keyword evidence="9" id="KW-0396">Initiation factor</keyword>
<dbReference type="InterPro" id="IPR003894">
    <property type="entry name" value="TAFH_NHR1"/>
</dbReference>
<dbReference type="InterPro" id="IPR007900">
    <property type="entry name" value="TAF4_C"/>
</dbReference>
<dbReference type="GO" id="GO:0003677">
    <property type="term" value="F:DNA binding"/>
    <property type="evidence" value="ECO:0007669"/>
    <property type="project" value="TreeGrafter"/>
</dbReference>
<comment type="subcellular location">
    <subcellularLocation>
        <location evidence="1">Nucleus</location>
    </subcellularLocation>
</comment>
<dbReference type="FunFam" id="1.10.20.10:FF:000015">
    <property type="entry name" value="Transcription initiation factor TFIID subunit 4B"/>
    <property type="match status" value="1"/>
</dbReference>
<dbReference type="InterPro" id="IPR037249">
    <property type="entry name" value="TAFH/NHR1_dom_sf"/>
</dbReference>
<evidence type="ECO:0000313" key="9">
    <source>
        <dbReference type="EMBL" id="JAP80645.1"/>
    </source>
</evidence>
<dbReference type="Pfam" id="PF07531">
    <property type="entry name" value="TAFH"/>
    <property type="match status" value="1"/>
</dbReference>
<evidence type="ECO:0000256" key="4">
    <source>
        <dbReference type="ARBA" id="ARBA00023163"/>
    </source>
</evidence>